<dbReference type="EC" id="2.7.13.3" evidence="2"/>
<feature type="transmembrane region" description="Helical" evidence="7">
    <location>
        <begin position="315"/>
        <end position="335"/>
    </location>
</feature>
<evidence type="ECO:0000256" key="2">
    <source>
        <dbReference type="ARBA" id="ARBA00012438"/>
    </source>
</evidence>
<dbReference type="SUPFAM" id="SSF158472">
    <property type="entry name" value="HAMP domain-like"/>
    <property type="match status" value="1"/>
</dbReference>
<dbReference type="GO" id="GO:0016020">
    <property type="term" value="C:membrane"/>
    <property type="evidence" value="ECO:0007669"/>
    <property type="project" value="InterPro"/>
</dbReference>
<name>A0A0F9VHM3_9ZZZZ</name>
<dbReference type="SUPFAM" id="SSF47384">
    <property type="entry name" value="Homodimeric domain of signal transducing histidine kinase"/>
    <property type="match status" value="1"/>
</dbReference>
<dbReference type="CDD" id="cd00075">
    <property type="entry name" value="HATPase"/>
    <property type="match status" value="1"/>
</dbReference>
<dbReference type="EMBL" id="LAZR01000026">
    <property type="protein sequence ID" value="KKO03575.1"/>
    <property type="molecule type" value="Genomic_DNA"/>
</dbReference>
<dbReference type="InterPro" id="IPR005467">
    <property type="entry name" value="His_kinase_dom"/>
</dbReference>
<dbReference type="PANTHER" id="PTHR43711:SF1">
    <property type="entry name" value="HISTIDINE KINASE 1"/>
    <property type="match status" value="1"/>
</dbReference>
<protein>
    <recommendedName>
        <fullName evidence="2">histidine kinase</fullName>
        <ecNumber evidence="2">2.7.13.3</ecNumber>
    </recommendedName>
</protein>
<dbReference type="InterPro" id="IPR003594">
    <property type="entry name" value="HATPase_dom"/>
</dbReference>
<evidence type="ECO:0000259" key="8">
    <source>
        <dbReference type="PROSITE" id="PS50109"/>
    </source>
</evidence>
<dbReference type="AlphaFoldDB" id="A0A0F9VHM3"/>
<dbReference type="PRINTS" id="PR00344">
    <property type="entry name" value="BCTRLSENSOR"/>
</dbReference>
<keyword evidence="7" id="KW-0812">Transmembrane</keyword>
<evidence type="ECO:0000256" key="3">
    <source>
        <dbReference type="ARBA" id="ARBA00022553"/>
    </source>
</evidence>
<dbReference type="SMART" id="SM00387">
    <property type="entry name" value="HATPase_c"/>
    <property type="match status" value="1"/>
</dbReference>
<dbReference type="Gene3D" id="3.30.450.20">
    <property type="entry name" value="PAS domain"/>
    <property type="match status" value="1"/>
</dbReference>
<dbReference type="GO" id="GO:0000155">
    <property type="term" value="F:phosphorelay sensor kinase activity"/>
    <property type="evidence" value="ECO:0007669"/>
    <property type="project" value="InterPro"/>
</dbReference>
<dbReference type="InterPro" id="IPR036097">
    <property type="entry name" value="HisK_dim/P_sf"/>
</dbReference>
<comment type="caution">
    <text evidence="10">The sequence shown here is derived from an EMBL/GenBank/DDBJ whole genome shotgun (WGS) entry which is preliminary data.</text>
</comment>
<dbReference type="InterPro" id="IPR003660">
    <property type="entry name" value="HAMP_dom"/>
</dbReference>
<keyword evidence="6" id="KW-0902">Two-component regulatory system</keyword>
<dbReference type="InterPro" id="IPR050736">
    <property type="entry name" value="Sensor_HK_Regulatory"/>
</dbReference>
<dbReference type="CDD" id="cd06225">
    <property type="entry name" value="HAMP"/>
    <property type="match status" value="1"/>
</dbReference>
<evidence type="ECO:0000256" key="6">
    <source>
        <dbReference type="ARBA" id="ARBA00023012"/>
    </source>
</evidence>
<keyword evidence="7" id="KW-1133">Transmembrane helix</keyword>
<evidence type="ECO:0000256" key="4">
    <source>
        <dbReference type="ARBA" id="ARBA00022679"/>
    </source>
</evidence>
<dbReference type="InterPro" id="IPR036890">
    <property type="entry name" value="HATPase_C_sf"/>
</dbReference>
<keyword evidence="4" id="KW-0808">Transferase</keyword>
<keyword evidence="3" id="KW-0597">Phosphoprotein</keyword>
<sequence>MRVPIRSKLAVLLIAVAVIPLAVALMVLVVQGRQVHTNLIGQSYQSVAGAGATSIRVSLLADMEKALLELQDDPHAPEELAAYNKALSPLELDELDAIWDKGDKKDSRVSKVLDNHTSEHLRTLIANMPEIAEIFVTDRFGQLVASSQMTTDFYQADELWWQQAFKDGKGCVFVPPVSYDDSAEVWSIDICVPLFLDDRIVGVAKIVLKLTDWIRNSGAFPKTTTAQGMLVEKDGYVIYPLRRRAPRRQLLDWADISRMNEAGWRLTSDKMVQAYAPVALPDQLRGLPVLAPQWMLVLQVPRSLVLAKINRLTRWAIALGSGVIVMIFIVGLYLVDRSIGVRVRRLELAAEQVAGGDLSHRVDTKRWIRHVMGRDELDDLADEFNRMVDGVETSHRELEEANEMKTNFIKVAGHELRTPVSYILTLPKLMADTDDVEKLKGGMAMMEAKAQRLNDIIQAMFKLMPAKEYSDYLNLADVNLTDVLEDVYNDVQPFIEERHQTLVIEPSGDLPIITADPGKIRDVIENLVGNAIKFTPDGGMIHVTAGRQLGEMVVITVVDQGRGIPAEDIENIFNPFFSTGNIMRHSSGAIGYQKRGMGLGLAVVKHFTEMHGGTVHVTSEDTGSTFVVTLPIKPPRPDDAEGNKA</sequence>
<dbReference type="CDD" id="cd00082">
    <property type="entry name" value="HisKA"/>
    <property type="match status" value="1"/>
</dbReference>
<dbReference type="CDD" id="cd18773">
    <property type="entry name" value="PDC1_HK_sensor"/>
    <property type="match status" value="1"/>
</dbReference>
<dbReference type="Pfam" id="PF00672">
    <property type="entry name" value="HAMP"/>
    <property type="match status" value="1"/>
</dbReference>
<comment type="catalytic activity">
    <reaction evidence="1">
        <text>ATP + protein L-histidine = ADP + protein N-phospho-L-histidine.</text>
        <dbReference type="EC" id="2.7.13.3"/>
    </reaction>
</comment>
<evidence type="ECO:0000256" key="1">
    <source>
        <dbReference type="ARBA" id="ARBA00000085"/>
    </source>
</evidence>
<proteinExistence type="predicted"/>
<feature type="domain" description="HAMP" evidence="9">
    <location>
        <begin position="337"/>
        <end position="396"/>
    </location>
</feature>
<dbReference type="SUPFAM" id="SSF55874">
    <property type="entry name" value="ATPase domain of HSP90 chaperone/DNA topoisomerase II/histidine kinase"/>
    <property type="match status" value="1"/>
</dbReference>
<dbReference type="PANTHER" id="PTHR43711">
    <property type="entry name" value="TWO-COMPONENT HISTIDINE KINASE"/>
    <property type="match status" value="1"/>
</dbReference>
<dbReference type="Gene3D" id="3.30.565.10">
    <property type="entry name" value="Histidine kinase-like ATPase, C-terminal domain"/>
    <property type="match status" value="1"/>
</dbReference>
<organism evidence="10">
    <name type="scientific">marine sediment metagenome</name>
    <dbReference type="NCBI Taxonomy" id="412755"/>
    <lineage>
        <taxon>unclassified sequences</taxon>
        <taxon>metagenomes</taxon>
        <taxon>ecological metagenomes</taxon>
    </lineage>
</organism>
<evidence type="ECO:0000313" key="10">
    <source>
        <dbReference type="EMBL" id="KKO03575.1"/>
    </source>
</evidence>
<dbReference type="Pfam" id="PF02518">
    <property type="entry name" value="HATPase_c"/>
    <property type="match status" value="1"/>
</dbReference>
<evidence type="ECO:0000256" key="5">
    <source>
        <dbReference type="ARBA" id="ARBA00022777"/>
    </source>
</evidence>
<keyword evidence="7" id="KW-0472">Membrane</keyword>
<feature type="domain" description="Histidine kinase" evidence="8">
    <location>
        <begin position="411"/>
        <end position="634"/>
    </location>
</feature>
<dbReference type="PROSITE" id="PS50109">
    <property type="entry name" value="HIS_KIN"/>
    <property type="match status" value="1"/>
</dbReference>
<dbReference type="Gene3D" id="6.10.340.10">
    <property type="match status" value="1"/>
</dbReference>
<dbReference type="InterPro" id="IPR003661">
    <property type="entry name" value="HisK_dim/P_dom"/>
</dbReference>
<evidence type="ECO:0000256" key="7">
    <source>
        <dbReference type="SAM" id="Phobius"/>
    </source>
</evidence>
<gene>
    <name evidence="10" type="ORF">LCGC14_0095020</name>
</gene>
<dbReference type="InterPro" id="IPR004358">
    <property type="entry name" value="Sig_transdc_His_kin-like_C"/>
</dbReference>
<accession>A0A0F9VHM3</accession>
<reference evidence="10" key="1">
    <citation type="journal article" date="2015" name="Nature">
        <title>Complex archaea that bridge the gap between prokaryotes and eukaryotes.</title>
        <authorList>
            <person name="Spang A."/>
            <person name="Saw J.H."/>
            <person name="Jorgensen S.L."/>
            <person name="Zaremba-Niedzwiedzka K."/>
            <person name="Martijn J."/>
            <person name="Lind A.E."/>
            <person name="van Eijk R."/>
            <person name="Schleper C."/>
            <person name="Guy L."/>
            <person name="Ettema T.J."/>
        </authorList>
    </citation>
    <scope>NUCLEOTIDE SEQUENCE</scope>
</reference>
<evidence type="ECO:0000259" key="9">
    <source>
        <dbReference type="PROSITE" id="PS50885"/>
    </source>
</evidence>
<dbReference type="SMART" id="SM00304">
    <property type="entry name" value="HAMP"/>
    <property type="match status" value="1"/>
</dbReference>
<keyword evidence="5" id="KW-0418">Kinase</keyword>
<dbReference type="PROSITE" id="PS50885">
    <property type="entry name" value="HAMP"/>
    <property type="match status" value="1"/>
</dbReference>
<dbReference type="Gene3D" id="1.10.287.130">
    <property type="match status" value="1"/>
</dbReference>